<dbReference type="Proteomes" id="UP000324974">
    <property type="component" value="Chromosome"/>
</dbReference>
<accession>A0A5C1A6F9</accession>
<dbReference type="KEGG" id="lrs:PX52LOC_00825"/>
<sequence length="170" mass="18285">MAAAADVRDRLRRATAALCAHVIPHAVVGECAVAEWVEWVDPTAVRNTQTVQVLLDRTDLPAAKVAMESAGLIVSFDGVDAKNRGAVHVLFAGEKVRPEHLLPAPGLNESQAGLLSIDPLVRMKLTSFLRGDRVDVRDLIDAGLIDATWPAKFPPELAARLQELLDTPDG</sequence>
<evidence type="ECO:0000313" key="2">
    <source>
        <dbReference type="Proteomes" id="UP000324974"/>
    </source>
</evidence>
<dbReference type="AlphaFoldDB" id="A0A5C1A6F9"/>
<reference evidence="2" key="1">
    <citation type="submission" date="2019-08" db="EMBL/GenBank/DDBJ databases">
        <title>Limnoglobus roseus gen. nov., sp. nov., a novel freshwater planctomycete with a giant genome from the family Gemmataceae.</title>
        <authorList>
            <person name="Kulichevskaya I.S."/>
            <person name="Naumoff D.G."/>
            <person name="Miroshnikov K."/>
            <person name="Ivanova A."/>
            <person name="Philippov D.A."/>
            <person name="Hakobyan A."/>
            <person name="Rijpstra I.C."/>
            <person name="Sinninghe Damste J.S."/>
            <person name="Liesack W."/>
            <person name="Dedysh S.N."/>
        </authorList>
    </citation>
    <scope>NUCLEOTIDE SEQUENCE [LARGE SCALE GENOMIC DNA]</scope>
    <source>
        <strain evidence="2">PX52</strain>
    </source>
</reference>
<proteinExistence type="predicted"/>
<name>A0A5C1A6F9_9BACT</name>
<keyword evidence="2" id="KW-1185">Reference proteome</keyword>
<dbReference type="RefSeq" id="WP_246173649.1">
    <property type="nucleotide sequence ID" value="NZ_CP042425.1"/>
</dbReference>
<organism evidence="1 2">
    <name type="scientific">Limnoglobus roseus</name>
    <dbReference type="NCBI Taxonomy" id="2598579"/>
    <lineage>
        <taxon>Bacteria</taxon>
        <taxon>Pseudomonadati</taxon>
        <taxon>Planctomycetota</taxon>
        <taxon>Planctomycetia</taxon>
        <taxon>Gemmatales</taxon>
        <taxon>Gemmataceae</taxon>
        <taxon>Limnoglobus</taxon>
    </lineage>
</organism>
<evidence type="ECO:0000313" key="1">
    <source>
        <dbReference type="EMBL" id="QEL13965.1"/>
    </source>
</evidence>
<protein>
    <submittedName>
        <fullName evidence="1">Uncharacterized protein</fullName>
    </submittedName>
</protein>
<dbReference type="EMBL" id="CP042425">
    <property type="protein sequence ID" value="QEL13965.1"/>
    <property type="molecule type" value="Genomic_DNA"/>
</dbReference>
<gene>
    <name evidence="1" type="ORF">PX52LOC_00825</name>
</gene>